<dbReference type="RefSeq" id="WP_072630553.1">
    <property type="nucleotide sequence ID" value="NZ_MLCB01000132.1"/>
</dbReference>
<sequence>MIRVVIFALWALLGAVATAYAQPFTALARLDVSESQITTQGGAFQVNLSLSQGVPYRVYTLTEPARLVLDFREIDYTGVDAKSLLPQSNSNALRFGAVRPGWSRLVLDLPKPQIVAHAGLRVDASSGVALLSIAMQLADMDEFEQKSGAPSDPEWDRLKPSVSQSKAQVKADALTIVLDPGHGGIDPGAVSGGITEADLMFVLAQEVRDALLRSGDVNVVLTRDGDEFVSLERRVKIARTAQADLFVSFHADALASGKANGAAVYTLSKEASDAASAALAERHNRADLLAGVDLSGQDDEIAAILMGLARLENKPRSEALARGIILGINTEAGHTYKRPIQSAGFSVLKAPDIPSVLIEVGFLSSKDDLSKLTDPKWRMKMVIGIHNGIQAWLLNDAADAQLRRK</sequence>
<dbReference type="EC" id="3.5.1.28" evidence="2"/>
<dbReference type="SUPFAM" id="SSF53187">
    <property type="entry name" value="Zn-dependent exopeptidases"/>
    <property type="match status" value="1"/>
</dbReference>
<gene>
    <name evidence="6" type="primary">amiC_2</name>
    <name evidence="6" type="ORF">PFRI_19860</name>
</gene>
<dbReference type="PANTHER" id="PTHR30404:SF0">
    <property type="entry name" value="N-ACETYLMURAMOYL-L-ALANINE AMIDASE AMIC"/>
    <property type="match status" value="1"/>
</dbReference>
<comment type="caution">
    <text evidence="6">The sequence shown here is derived from an EMBL/GenBank/DDBJ whole genome shotgun (WGS) entry which is preliminary data.</text>
</comment>
<name>A0A1L9NWT5_9RHOB</name>
<dbReference type="InterPro" id="IPR002508">
    <property type="entry name" value="MurNAc-LAA_cat"/>
</dbReference>
<protein>
    <recommendedName>
        <fullName evidence="2">N-acetylmuramoyl-L-alanine amidase</fullName>
        <ecNumber evidence="2">3.5.1.28</ecNumber>
    </recommendedName>
</protein>
<evidence type="ECO:0000313" key="6">
    <source>
        <dbReference type="EMBL" id="OJI93758.1"/>
    </source>
</evidence>
<dbReference type="Pfam" id="PF01520">
    <property type="entry name" value="Amidase_3"/>
    <property type="match status" value="1"/>
</dbReference>
<evidence type="ECO:0000259" key="5">
    <source>
        <dbReference type="SMART" id="SM00646"/>
    </source>
</evidence>
<dbReference type="PANTHER" id="PTHR30404">
    <property type="entry name" value="N-ACETYLMURAMOYL-L-ALANINE AMIDASE"/>
    <property type="match status" value="1"/>
</dbReference>
<keyword evidence="3 6" id="KW-0378">Hydrolase</keyword>
<dbReference type="SMART" id="SM00646">
    <property type="entry name" value="Ami_3"/>
    <property type="match status" value="1"/>
</dbReference>
<evidence type="ECO:0000256" key="1">
    <source>
        <dbReference type="ARBA" id="ARBA00001561"/>
    </source>
</evidence>
<evidence type="ECO:0000256" key="2">
    <source>
        <dbReference type="ARBA" id="ARBA00011901"/>
    </source>
</evidence>
<reference evidence="6 7" key="1">
    <citation type="submission" date="2016-10" db="EMBL/GenBank/DDBJ databases">
        <title>Genome sequence of Planktotalea frisia SH6-1.</title>
        <authorList>
            <person name="Poehlein A."/>
            <person name="Bakenhus I."/>
            <person name="Voget S."/>
            <person name="Brinkhoff T."/>
            <person name="Simon M."/>
        </authorList>
    </citation>
    <scope>NUCLEOTIDE SEQUENCE [LARGE SCALE GENOMIC DNA]</scope>
    <source>
        <strain evidence="6 7">SH6-1</strain>
    </source>
</reference>
<dbReference type="GO" id="GO:0008745">
    <property type="term" value="F:N-acetylmuramoyl-L-alanine amidase activity"/>
    <property type="evidence" value="ECO:0007669"/>
    <property type="project" value="UniProtKB-EC"/>
</dbReference>
<evidence type="ECO:0000256" key="3">
    <source>
        <dbReference type="ARBA" id="ARBA00022801"/>
    </source>
</evidence>
<proteinExistence type="predicted"/>
<dbReference type="GO" id="GO:0030288">
    <property type="term" value="C:outer membrane-bounded periplasmic space"/>
    <property type="evidence" value="ECO:0007669"/>
    <property type="project" value="TreeGrafter"/>
</dbReference>
<dbReference type="CDD" id="cd02696">
    <property type="entry name" value="MurNAc-LAA"/>
    <property type="match status" value="1"/>
</dbReference>
<feature type="chain" id="PRO_5011978938" description="N-acetylmuramoyl-L-alanine amidase" evidence="4">
    <location>
        <begin position="22"/>
        <end position="405"/>
    </location>
</feature>
<feature type="signal peptide" evidence="4">
    <location>
        <begin position="1"/>
        <end position="21"/>
    </location>
</feature>
<dbReference type="OrthoDB" id="9806267at2"/>
<comment type="catalytic activity">
    <reaction evidence="1">
        <text>Hydrolyzes the link between N-acetylmuramoyl residues and L-amino acid residues in certain cell-wall glycopeptides.</text>
        <dbReference type="EC" id="3.5.1.28"/>
    </reaction>
</comment>
<accession>A0A1L9NWT5</accession>
<feature type="domain" description="MurNAc-LAA" evidence="5">
    <location>
        <begin position="235"/>
        <end position="390"/>
    </location>
</feature>
<keyword evidence="4" id="KW-0732">Signal</keyword>
<dbReference type="Proteomes" id="UP000184514">
    <property type="component" value="Unassembled WGS sequence"/>
</dbReference>
<dbReference type="Gene3D" id="3.40.630.40">
    <property type="entry name" value="Zn-dependent exopeptidases"/>
    <property type="match status" value="1"/>
</dbReference>
<organism evidence="6 7">
    <name type="scientific">Planktotalea frisia</name>
    <dbReference type="NCBI Taxonomy" id="696762"/>
    <lineage>
        <taxon>Bacteria</taxon>
        <taxon>Pseudomonadati</taxon>
        <taxon>Pseudomonadota</taxon>
        <taxon>Alphaproteobacteria</taxon>
        <taxon>Rhodobacterales</taxon>
        <taxon>Paracoccaceae</taxon>
        <taxon>Planktotalea</taxon>
    </lineage>
</organism>
<keyword evidence="7" id="KW-1185">Reference proteome</keyword>
<dbReference type="Gene3D" id="2.60.40.3500">
    <property type="match status" value="1"/>
</dbReference>
<dbReference type="InterPro" id="IPR050695">
    <property type="entry name" value="N-acetylmuramoyl_amidase_3"/>
</dbReference>
<evidence type="ECO:0000313" key="7">
    <source>
        <dbReference type="Proteomes" id="UP000184514"/>
    </source>
</evidence>
<dbReference type="GO" id="GO:0009253">
    <property type="term" value="P:peptidoglycan catabolic process"/>
    <property type="evidence" value="ECO:0007669"/>
    <property type="project" value="InterPro"/>
</dbReference>
<evidence type="ECO:0000256" key="4">
    <source>
        <dbReference type="SAM" id="SignalP"/>
    </source>
</evidence>
<dbReference type="STRING" id="696762.PFRI_19860"/>
<dbReference type="AlphaFoldDB" id="A0A1L9NWT5"/>
<dbReference type="EMBL" id="MLCB01000132">
    <property type="protein sequence ID" value="OJI93758.1"/>
    <property type="molecule type" value="Genomic_DNA"/>
</dbReference>